<dbReference type="SUPFAM" id="SSF53474">
    <property type="entry name" value="alpha/beta-Hydrolases"/>
    <property type="match status" value="1"/>
</dbReference>
<reference evidence="1 2" key="1">
    <citation type="journal article" date="2016" name="Nat. Commun.">
        <title>Thousands of microbial genomes shed light on interconnected biogeochemical processes in an aquifer system.</title>
        <authorList>
            <person name="Anantharaman K."/>
            <person name="Brown C.T."/>
            <person name="Hug L.A."/>
            <person name="Sharon I."/>
            <person name="Castelle C.J."/>
            <person name="Probst A.J."/>
            <person name="Thomas B.C."/>
            <person name="Singh A."/>
            <person name="Wilkins M.J."/>
            <person name="Karaoz U."/>
            <person name="Brodie E.L."/>
            <person name="Williams K.H."/>
            <person name="Hubbard S.S."/>
            <person name="Banfield J.F."/>
        </authorList>
    </citation>
    <scope>NUCLEOTIDE SEQUENCE [LARGE SCALE GENOMIC DNA]</scope>
</reference>
<protein>
    <recommendedName>
        <fullName evidence="3">Alpha/beta hydrolase</fullName>
    </recommendedName>
</protein>
<accession>A0A1F5BTK0</accession>
<name>A0A1F5BTK0_9BACT</name>
<dbReference type="Gene3D" id="3.40.50.1820">
    <property type="entry name" value="alpha/beta hydrolase"/>
    <property type="match status" value="1"/>
</dbReference>
<comment type="caution">
    <text evidence="1">The sequence shown here is derived from an EMBL/GenBank/DDBJ whole genome shotgun (WGS) entry which is preliminary data.</text>
</comment>
<dbReference type="EMBL" id="MEYS01000002">
    <property type="protein sequence ID" value="OGD33939.1"/>
    <property type="molecule type" value="Genomic_DNA"/>
</dbReference>
<sequence>MKTAIILHGMPSKEEYFNSQSPAQSNKHWLPWIQRELILKNILTQTPEFPEPYEPDYKKWCSVFERLLIDENTILIGHSCGGGFLVRWLSEHKVKVGKVVLVAPWIDPEHELKTGFFDFEIDENMAERTAGLIIFFSANDDGDILTSVQQLRAKLKNVQIKKFVDYGHFTSSDMKTDQFPELRNFLLNA</sequence>
<dbReference type="Proteomes" id="UP000176650">
    <property type="component" value="Unassembled WGS sequence"/>
</dbReference>
<dbReference type="InterPro" id="IPR029058">
    <property type="entry name" value="AB_hydrolase_fold"/>
</dbReference>
<dbReference type="GO" id="GO:0016787">
    <property type="term" value="F:hydrolase activity"/>
    <property type="evidence" value="ECO:0007669"/>
    <property type="project" value="InterPro"/>
</dbReference>
<dbReference type="Pfam" id="PF06821">
    <property type="entry name" value="Ser_hydrolase"/>
    <property type="match status" value="1"/>
</dbReference>
<gene>
    <name evidence="1" type="ORF">A2988_00395</name>
</gene>
<evidence type="ECO:0000313" key="1">
    <source>
        <dbReference type="EMBL" id="OGD33939.1"/>
    </source>
</evidence>
<dbReference type="PANTHER" id="PTHR15394:SF3">
    <property type="entry name" value="SERINE HYDROLASE RBBP9"/>
    <property type="match status" value="1"/>
</dbReference>
<organism evidence="1 2">
    <name type="scientific">Candidatus Azambacteria bacterium RIFCSPLOWO2_01_FULL_46_25</name>
    <dbReference type="NCBI Taxonomy" id="1797298"/>
    <lineage>
        <taxon>Bacteria</taxon>
        <taxon>Candidatus Azamiibacteriota</taxon>
    </lineage>
</organism>
<dbReference type="PANTHER" id="PTHR15394">
    <property type="entry name" value="SERINE HYDROLASE RBBP9"/>
    <property type="match status" value="1"/>
</dbReference>
<dbReference type="InterPro" id="IPR010662">
    <property type="entry name" value="RBBP9/YdeN"/>
</dbReference>
<evidence type="ECO:0008006" key="3">
    <source>
        <dbReference type="Google" id="ProtNLM"/>
    </source>
</evidence>
<evidence type="ECO:0000313" key="2">
    <source>
        <dbReference type="Proteomes" id="UP000176650"/>
    </source>
</evidence>
<proteinExistence type="predicted"/>
<dbReference type="STRING" id="1797298.A2988_00395"/>
<dbReference type="AlphaFoldDB" id="A0A1F5BTK0"/>